<dbReference type="CDD" id="cd03136">
    <property type="entry name" value="GATase1_AraC_ArgR_like"/>
    <property type="match status" value="1"/>
</dbReference>
<keyword evidence="2" id="KW-0804">Transcription</keyword>
<keyword evidence="5" id="KW-1185">Reference proteome</keyword>
<dbReference type="Proteomes" id="UP000503003">
    <property type="component" value="Chromosome 1"/>
</dbReference>
<name>A0A6G7CFF3_9VIBR</name>
<dbReference type="InterPro" id="IPR009057">
    <property type="entry name" value="Homeodomain-like_sf"/>
</dbReference>
<dbReference type="SMART" id="SM00342">
    <property type="entry name" value="HTH_ARAC"/>
    <property type="match status" value="1"/>
</dbReference>
<keyword evidence="1" id="KW-0805">Transcription regulation</keyword>
<dbReference type="PANTHER" id="PTHR43130">
    <property type="entry name" value="ARAC-FAMILY TRANSCRIPTIONAL REGULATOR"/>
    <property type="match status" value="1"/>
</dbReference>
<evidence type="ECO:0000313" key="5">
    <source>
        <dbReference type="Proteomes" id="UP000503003"/>
    </source>
</evidence>
<dbReference type="InterPro" id="IPR052158">
    <property type="entry name" value="INH-QAR"/>
</dbReference>
<dbReference type="Pfam" id="PF01965">
    <property type="entry name" value="DJ-1_PfpI"/>
    <property type="match status" value="1"/>
</dbReference>
<dbReference type="Pfam" id="PF12833">
    <property type="entry name" value="HTH_18"/>
    <property type="match status" value="1"/>
</dbReference>
<dbReference type="PANTHER" id="PTHR43130:SF3">
    <property type="entry name" value="HTH-TYPE TRANSCRIPTIONAL REGULATOR RV1931C"/>
    <property type="match status" value="1"/>
</dbReference>
<dbReference type="InterPro" id="IPR029062">
    <property type="entry name" value="Class_I_gatase-like"/>
</dbReference>
<proteinExistence type="predicted"/>
<dbReference type="SUPFAM" id="SSF52317">
    <property type="entry name" value="Class I glutamine amidotransferase-like"/>
    <property type="match status" value="1"/>
</dbReference>
<gene>
    <name evidence="4" type="ORF">G5S32_01940</name>
</gene>
<dbReference type="EMBL" id="CP049331">
    <property type="protein sequence ID" value="QIH40819.1"/>
    <property type="molecule type" value="Genomic_DNA"/>
</dbReference>
<dbReference type="GO" id="GO:0003700">
    <property type="term" value="F:DNA-binding transcription factor activity"/>
    <property type="evidence" value="ECO:0007669"/>
    <property type="project" value="InterPro"/>
</dbReference>
<dbReference type="Gene3D" id="1.10.10.60">
    <property type="entry name" value="Homeodomain-like"/>
    <property type="match status" value="1"/>
</dbReference>
<dbReference type="AlphaFoldDB" id="A0A6G7CFF3"/>
<protein>
    <submittedName>
        <fullName evidence="4">Helix-turn-helix domain-containing protein</fullName>
    </submittedName>
</protein>
<evidence type="ECO:0000259" key="3">
    <source>
        <dbReference type="PROSITE" id="PS01124"/>
    </source>
</evidence>
<sequence>MNENNGVRFLLIPLNNFNMLPFGGFLDKLRFSADEADHSQQRYCSWKVVSHSKGLVISSSGIPIRVDLDFSDVKPANFDYVVFFGSRTATESQQQAAYYRSFVRNVVANGIPIVSIDNACFTLAELGLLNRHQIVVHWRHHSEFKATYPKVIVRDEQLYHFDKKLISCTGGSATIDLAVAILQKHVGQAKAEKGLADMLVDENRSMQHRLKSSEQGIHRNRHMDRAISLMQENLEQTMTVEQVAALIGISRRQLDRLFHQKLRISASHYWQELRLQHVYWRLKHSSHDLAQLADEVGVRDISYLCKIFKKRFGITPGQCRRNPIA</sequence>
<accession>A0A6G7CFF3</accession>
<evidence type="ECO:0000256" key="2">
    <source>
        <dbReference type="ARBA" id="ARBA00023163"/>
    </source>
</evidence>
<dbReference type="Gene3D" id="3.40.50.880">
    <property type="match status" value="1"/>
</dbReference>
<dbReference type="InterPro" id="IPR018060">
    <property type="entry name" value="HTH_AraC"/>
</dbReference>
<dbReference type="RefSeq" id="WP_165310234.1">
    <property type="nucleotide sequence ID" value="NZ_CP049331.1"/>
</dbReference>
<evidence type="ECO:0000256" key="1">
    <source>
        <dbReference type="ARBA" id="ARBA00023015"/>
    </source>
</evidence>
<dbReference type="InterPro" id="IPR002818">
    <property type="entry name" value="DJ-1/PfpI"/>
</dbReference>
<organism evidence="4 5">
    <name type="scientific">Vibrio ziniensis</name>
    <dbReference type="NCBI Taxonomy" id="2711221"/>
    <lineage>
        <taxon>Bacteria</taxon>
        <taxon>Pseudomonadati</taxon>
        <taxon>Pseudomonadota</taxon>
        <taxon>Gammaproteobacteria</taxon>
        <taxon>Vibrionales</taxon>
        <taxon>Vibrionaceae</taxon>
        <taxon>Vibrio</taxon>
    </lineage>
</organism>
<dbReference type="GO" id="GO:0043565">
    <property type="term" value="F:sequence-specific DNA binding"/>
    <property type="evidence" value="ECO:0007669"/>
    <property type="project" value="InterPro"/>
</dbReference>
<reference evidence="4 5" key="1">
    <citation type="submission" date="2020-02" db="EMBL/GenBank/DDBJ databases">
        <title>A complete genome of a marine bacterium Vibrio sp. ZWAL4003 isolated from the mangrove sediment with the ability to degrade polysaccharides.</title>
        <authorList>
            <person name="Wu J."/>
            <person name="Qu W."/>
            <person name="Zeng R."/>
        </authorList>
    </citation>
    <scope>NUCLEOTIDE SEQUENCE [LARGE SCALE GENOMIC DNA]</scope>
    <source>
        <strain evidence="4 5">ZWAL4003</strain>
    </source>
</reference>
<dbReference type="PROSITE" id="PS01124">
    <property type="entry name" value="HTH_ARAC_FAMILY_2"/>
    <property type="match status" value="1"/>
</dbReference>
<feature type="domain" description="HTH araC/xylS-type" evidence="3">
    <location>
        <begin position="224"/>
        <end position="322"/>
    </location>
</feature>
<dbReference type="SUPFAM" id="SSF46689">
    <property type="entry name" value="Homeodomain-like"/>
    <property type="match status" value="2"/>
</dbReference>
<evidence type="ECO:0000313" key="4">
    <source>
        <dbReference type="EMBL" id="QIH40819.1"/>
    </source>
</evidence>
<dbReference type="KEGG" id="vzi:G5S32_01940"/>